<evidence type="ECO:0000256" key="3">
    <source>
        <dbReference type="ARBA" id="ARBA00022723"/>
    </source>
</evidence>
<comment type="similarity">
    <text evidence="2 9">Belongs to the zinc-containing alcohol dehydrogenase family.</text>
</comment>
<sequence>MLEMENLSAVMKKKGELVLENTPIPLPGTEEVQIRVSAVGICGSDNHYLEHGGIGPFRVTSPVILGHEPAGVVCALGEGVTSLQVGDRVAIEPGVPCRMCSYCKEGRYNLCPDIVFCANKPTRGFMRRFSCHNADFCHKLPDHVSLEEGAILEPLSVAIHACRRAEICLGSRVLIMGAGAIGLLSMLTAKAMGATRLIVTDVVQDRLDFAKKLGAHHALRVDTRDAEEMARRVEAALGCKPEISIECSGAEPSIQTGTYATRSGGVLVLVGNGSTPTVNLPLVNAAVREVDIRCCFRYVNCYPLALEMVALGKVDAKPLITHHFPLEKTLDAFETSRTGAGGAIKVMIHCDQ</sequence>
<dbReference type="AlphaFoldDB" id="A0A914B7E5"/>
<keyword evidence="4 9" id="KW-0862">Zinc</keyword>
<keyword evidence="12" id="KW-1185">Reference proteome</keyword>
<dbReference type="Proteomes" id="UP000887568">
    <property type="component" value="Unplaced"/>
</dbReference>
<dbReference type="SMART" id="SM00829">
    <property type="entry name" value="PKS_ER"/>
    <property type="match status" value="1"/>
</dbReference>
<dbReference type="OrthoDB" id="1879366at2759"/>
<accession>A0A914B7E5</accession>
<dbReference type="GO" id="GO:0006062">
    <property type="term" value="P:sorbitol catabolic process"/>
    <property type="evidence" value="ECO:0007669"/>
    <property type="project" value="TreeGrafter"/>
</dbReference>
<dbReference type="Gene3D" id="3.90.180.10">
    <property type="entry name" value="Medium-chain alcohol dehydrogenases, catalytic domain"/>
    <property type="match status" value="1"/>
</dbReference>
<dbReference type="GeneID" id="119740767"/>
<organism evidence="11 12">
    <name type="scientific">Patiria miniata</name>
    <name type="common">Bat star</name>
    <name type="synonym">Asterina miniata</name>
    <dbReference type="NCBI Taxonomy" id="46514"/>
    <lineage>
        <taxon>Eukaryota</taxon>
        <taxon>Metazoa</taxon>
        <taxon>Echinodermata</taxon>
        <taxon>Eleutherozoa</taxon>
        <taxon>Asterozoa</taxon>
        <taxon>Asteroidea</taxon>
        <taxon>Valvatacea</taxon>
        <taxon>Valvatida</taxon>
        <taxon>Asterinidae</taxon>
        <taxon>Patiria</taxon>
    </lineage>
</organism>
<dbReference type="CDD" id="cd05285">
    <property type="entry name" value="sorbitol_DH"/>
    <property type="match status" value="1"/>
</dbReference>
<evidence type="ECO:0000256" key="2">
    <source>
        <dbReference type="ARBA" id="ARBA00008072"/>
    </source>
</evidence>
<dbReference type="InterPro" id="IPR045306">
    <property type="entry name" value="SDH-like"/>
</dbReference>
<reference evidence="11" key="1">
    <citation type="submission" date="2022-11" db="UniProtKB">
        <authorList>
            <consortium name="EnsemblMetazoa"/>
        </authorList>
    </citation>
    <scope>IDENTIFICATION</scope>
</reference>
<dbReference type="GO" id="GO:0003939">
    <property type="term" value="F:L-iditol 2-dehydrogenase (NAD+) activity"/>
    <property type="evidence" value="ECO:0007669"/>
    <property type="project" value="TreeGrafter"/>
</dbReference>
<keyword evidence="6" id="KW-0520">NAD</keyword>
<dbReference type="Pfam" id="PF00107">
    <property type="entry name" value="ADH_zinc_N"/>
    <property type="match status" value="1"/>
</dbReference>
<proteinExistence type="inferred from homology"/>
<feature type="domain" description="Enoyl reductase (ER)" evidence="10">
    <location>
        <begin position="15"/>
        <end position="348"/>
    </location>
</feature>
<dbReference type="PROSITE" id="PS00059">
    <property type="entry name" value="ADH_ZINC"/>
    <property type="match status" value="1"/>
</dbReference>
<dbReference type="InterPro" id="IPR002328">
    <property type="entry name" value="ADH_Zn_CS"/>
</dbReference>
<name>A0A914B7E5_PATMI</name>
<dbReference type="SUPFAM" id="SSF51735">
    <property type="entry name" value="NAD(P)-binding Rossmann-fold domains"/>
    <property type="match status" value="1"/>
</dbReference>
<dbReference type="InterPro" id="IPR011032">
    <property type="entry name" value="GroES-like_sf"/>
</dbReference>
<dbReference type="SUPFAM" id="SSF50129">
    <property type="entry name" value="GroES-like"/>
    <property type="match status" value="1"/>
</dbReference>
<dbReference type="RefSeq" id="XP_038072106.1">
    <property type="nucleotide sequence ID" value="XM_038216178.1"/>
</dbReference>
<dbReference type="PANTHER" id="PTHR43161">
    <property type="entry name" value="SORBITOL DEHYDROGENASE"/>
    <property type="match status" value="1"/>
</dbReference>
<dbReference type="FunFam" id="3.40.50.720:FF:000068">
    <property type="entry name" value="Sorbitol dehydrogenase"/>
    <property type="match status" value="1"/>
</dbReference>
<evidence type="ECO:0000313" key="12">
    <source>
        <dbReference type="Proteomes" id="UP000887568"/>
    </source>
</evidence>
<comment type="cofactor">
    <cofactor evidence="1 9">
        <name>Zn(2+)</name>
        <dbReference type="ChEBI" id="CHEBI:29105"/>
    </cofactor>
</comment>
<dbReference type="Gene3D" id="3.40.50.720">
    <property type="entry name" value="NAD(P)-binding Rossmann-like Domain"/>
    <property type="match status" value="1"/>
</dbReference>
<evidence type="ECO:0000256" key="6">
    <source>
        <dbReference type="ARBA" id="ARBA00023027"/>
    </source>
</evidence>
<dbReference type="InterPro" id="IPR013154">
    <property type="entry name" value="ADH-like_N"/>
</dbReference>
<evidence type="ECO:0000256" key="9">
    <source>
        <dbReference type="RuleBase" id="RU361277"/>
    </source>
</evidence>
<dbReference type="GO" id="GO:0008270">
    <property type="term" value="F:zinc ion binding"/>
    <property type="evidence" value="ECO:0007669"/>
    <property type="project" value="InterPro"/>
</dbReference>
<keyword evidence="5" id="KW-0560">Oxidoreductase</keyword>
<dbReference type="Pfam" id="PF08240">
    <property type="entry name" value="ADH_N"/>
    <property type="match status" value="1"/>
</dbReference>
<evidence type="ECO:0000256" key="8">
    <source>
        <dbReference type="ARBA" id="ARBA00032485"/>
    </source>
</evidence>
<evidence type="ECO:0000256" key="7">
    <source>
        <dbReference type="ARBA" id="ARBA00026132"/>
    </source>
</evidence>
<evidence type="ECO:0000256" key="1">
    <source>
        <dbReference type="ARBA" id="ARBA00001947"/>
    </source>
</evidence>
<evidence type="ECO:0000256" key="4">
    <source>
        <dbReference type="ARBA" id="ARBA00022833"/>
    </source>
</evidence>
<dbReference type="InterPro" id="IPR013149">
    <property type="entry name" value="ADH-like_C"/>
</dbReference>
<evidence type="ECO:0000313" key="11">
    <source>
        <dbReference type="EnsemblMetazoa" id="XP_038072106.1"/>
    </source>
</evidence>
<protein>
    <recommendedName>
        <fullName evidence="7">Sorbitol dehydrogenase</fullName>
    </recommendedName>
    <alternativeName>
        <fullName evidence="8">Polyol dehydrogenase</fullName>
    </alternativeName>
</protein>
<keyword evidence="3 9" id="KW-0479">Metal-binding</keyword>
<evidence type="ECO:0000256" key="5">
    <source>
        <dbReference type="ARBA" id="ARBA00023002"/>
    </source>
</evidence>
<dbReference type="PANTHER" id="PTHR43161:SF9">
    <property type="entry name" value="SORBITOL DEHYDROGENASE"/>
    <property type="match status" value="1"/>
</dbReference>
<dbReference type="EnsemblMetazoa" id="XM_038216178.1">
    <property type="protein sequence ID" value="XP_038072106.1"/>
    <property type="gene ID" value="LOC119740767"/>
</dbReference>
<dbReference type="InterPro" id="IPR036291">
    <property type="entry name" value="NAD(P)-bd_dom_sf"/>
</dbReference>
<dbReference type="InterPro" id="IPR020843">
    <property type="entry name" value="ER"/>
</dbReference>
<evidence type="ECO:0000259" key="10">
    <source>
        <dbReference type="SMART" id="SM00829"/>
    </source>
</evidence>